<evidence type="ECO:0008006" key="3">
    <source>
        <dbReference type="Google" id="ProtNLM"/>
    </source>
</evidence>
<organism evidence="1 2">
    <name type="scientific">Spirosoma sordidisoli</name>
    <dbReference type="NCBI Taxonomy" id="2502893"/>
    <lineage>
        <taxon>Bacteria</taxon>
        <taxon>Pseudomonadati</taxon>
        <taxon>Bacteroidota</taxon>
        <taxon>Cytophagia</taxon>
        <taxon>Cytophagales</taxon>
        <taxon>Cytophagaceae</taxon>
        <taxon>Spirosoma</taxon>
    </lineage>
</organism>
<sequence>MSAGLGATRYAGDLNESGNLAHLRLGAAINGAITYRLSYRLSLRAEGQIYYIYGSQKDTRNFYNNLSFFSLNPDIWAGVQLDLWPIDHPTMGHAPYALLGAGLTYMRPRTTFEGKSYGLAELRTEGVSYNLFPPIIRYGMGMPVYSNNRIRFQIEGTYTHVLSDYLDDVSTVYVDRTTLTPLAAVLADRRAEIGWPLNRPGEQRGNSTRNDGYWVVSGRVVYVLSTPLYQNYRQKFGR</sequence>
<evidence type="ECO:0000313" key="1">
    <source>
        <dbReference type="EMBL" id="RYC67487.1"/>
    </source>
</evidence>
<gene>
    <name evidence="1" type="ORF">EQG79_25035</name>
</gene>
<name>A0A4Q2UEB3_9BACT</name>
<evidence type="ECO:0000313" key="2">
    <source>
        <dbReference type="Proteomes" id="UP000290407"/>
    </source>
</evidence>
<dbReference type="EMBL" id="SBLB01000008">
    <property type="protein sequence ID" value="RYC67487.1"/>
    <property type="molecule type" value="Genomic_DNA"/>
</dbReference>
<keyword evidence="2" id="KW-1185">Reference proteome</keyword>
<accession>A0A4Q2UEB3</accession>
<reference evidence="1 2" key="1">
    <citation type="submission" date="2019-01" db="EMBL/GenBank/DDBJ databases">
        <title>Spirosoma flava sp. nov., a propanil-degrading bacterium isolated from herbicide-contaminated soil.</title>
        <authorList>
            <person name="Zhang L."/>
            <person name="Jiang J.-D."/>
        </authorList>
    </citation>
    <scope>NUCLEOTIDE SEQUENCE [LARGE SCALE GENOMIC DNA]</scope>
    <source>
        <strain evidence="1 2">TY50</strain>
    </source>
</reference>
<proteinExistence type="predicted"/>
<protein>
    <recommendedName>
        <fullName evidence="3">Outer membrane protein beta-barrel domain-containing protein</fullName>
    </recommendedName>
</protein>
<dbReference type="AlphaFoldDB" id="A0A4Q2UEB3"/>
<comment type="caution">
    <text evidence="1">The sequence shown here is derived from an EMBL/GenBank/DDBJ whole genome shotgun (WGS) entry which is preliminary data.</text>
</comment>
<dbReference type="Proteomes" id="UP000290407">
    <property type="component" value="Unassembled WGS sequence"/>
</dbReference>